<dbReference type="Proteomes" id="UP000178912">
    <property type="component" value="Unassembled WGS sequence"/>
</dbReference>
<protein>
    <recommendedName>
        <fullName evidence="4">Ankyrin</fullName>
    </recommendedName>
</protein>
<dbReference type="OrthoDB" id="3549398at2759"/>
<keyword evidence="1" id="KW-0732">Signal</keyword>
<accession>A0A1E1KG97</accession>
<evidence type="ECO:0000256" key="1">
    <source>
        <dbReference type="SAM" id="SignalP"/>
    </source>
</evidence>
<dbReference type="Gene3D" id="1.25.40.20">
    <property type="entry name" value="Ankyrin repeat-containing domain"/>
    <property type="match status" value="1"/>
</dbReference>
<reference evidence="3" key="1">
    <citation type="submission" date="2016-03" db="EMBL/GenBank/DDBJ databases">
        <authorList>
            <person name="Guldener U."/>
        </authorList>
    </citation>
    <scope>NUCLEOTIDE SEQUENCE [LARGE SCALE GENOMIC DNA]</scope>
    <source>
        <strain evidence="3">04CH-RAC-A.6.1</strain>
    </source>
</reference>
<gene>
    <name evidence="2" type="ORF">RAG0_06132</name>
</gene>
<dbReference type="EMBL" id="FJUX01000029">
    <property type="protein sequence ID" value="CZS97039.1"/>
    <property type="molecule type" value="Genomic_DNA"/>
</dbReference>
<dbReference type="SUPFAM" id="SSF48403">
    <property type="entry name" value="Ankyrin repeat"/>
    <property type="match status" value="1"/>
</dbReference>
<feature type="signal peptide" evidence="1">
    <location>
        <begin position="1"/>
        <end position="18"/>
    </location>
</feature>
<evidence type="ECO:0000313" key="3">
    <source>
        <dbReference type="Proteomes" id="UP000178912"/>
    </source>
</evidence>
<dbReference type="InterPro" id="IPR036770">
    <property type="entry name" value="Ankyrin_rpt-contain_sf"/>
</dbReference>
<sequence length="135" mass="14838">MKILLMLMLNLNTPPHNCTREQPAIPIINPPPHRRLAKTTSTDIRHQLHHRNDIKLTHDGLSLALIDASRADHERDAKILLEAGADVNYTGCEGGLVLLAAARRGHGGLVRILPEEGARVEEVHVYGVILKGDFG</sequence>
<evidence type="ECO:0000313" key="2">
    <source>
        <dbReference type="EMBL" id="CZS97039.1"/>
    </source>
</evidence>
<organism evidence="2 3">
    <name type="scientific">Rhynchosporium agropyri</name>
    <dbReference type="NCBI Taxonomy" id="914238"/>
    <lineage>
        <taxon>Eukaryota</taxon>
        <taxon>Fungi</taxon>
        <taxon>Dikarya</taxon>
        <taxon>Ascomycota</taxon>
        <taxon>Pezizomycotina</taxon>
        <taxon>Leotiomycetes</taxon>
        <taxon>Helotiales</taxon>
        <taxon>Ploettnerulaceae</taxon>
        <taxon>Rhynchosporium</taxon>
    </lineage>
</organism>
<dbReference type="AlphaFoldDB" id="A0A1E1KG97"/>
<proteinExistence type="predicted"/>
<feature type="chain" id="PRO_5009445940" description="Ankyrin" evidence="1">
    <location>
        <begin position="19"/>
        <end position="135"/>
    </location>
</feature>
<keyword evidence="3" id="KW-1185">Reference proteome</keyword>
<name>A0A1E1KG97_9HELO</name>
<evidence type="ECO:0008006" key="4">
    <source>
        <dbReference type="Google" id="ProtNLM"/>
    </source>
</evidence>